<keyword evidence="1" id="KW-0812">Transmembrane</keyword>
<evidence type="ECO:0000313" key="2">
    <source>
        <dbReference type="EMBL" id="MPN36702.1"/>
    </source>
</evidence>
<comment type="caution">
    <text evidence="2">The sequence shown here is derived from an EMBL/GenBank/DDBJ whole genome shotgun (WGS) entry which is preliminary data.</text>
</comment>
<sequence>MNHVGLFIAFSSLANMMNSEAGSILMYILGNIIIIGLEGLIVFIQGLRLEYYELFSKYYEGGGIEFQPIKLNNSKSLINENI</sequence>
<gene>
    <name evidence="2" type="ORF">SDC9_184212</name>
</gene>
<dbReference type="EMBL" id="VSSQ01090984">
    <property type="protein sequence ID" value="MPN36702.1"/>
    <property type="molecule type" value="Genomic_DNA"/>
</dbReference>
<reference evidence="2" key="1">
    <citation type="submission" date="2019-08" db="EMBL/GenBank/DDBJ databases">
        <authorList>
            <person name="Kucharzyk K."/>
            <person name="Murdoch R.W."/>
            <person name="Higgins S."/>
            <person name="Loffler F."/>
        </authorList>
    </citation>
    <scope>NUCLEOTIDE SEQUENCE</scope>
</reference>
<dbReference type="AlphaFoldDB" id="A0A645HEB3"/>
<name>A0A645HEB3_9ZZZZ</name>
<evidence type="ECO:0000256" key="1">
    <source>
        <dbReference type="SAM" id="Phobius"/>
    </source>
</evidence>
<keyword evidence="1" id="KW-1133">Transmembrane helix</keyword>
<protein>
    <recommendedName>
        <fullName evidence="3">V-type ATP synthase subunit I</fullName>
    </recommendedName>
</protein>
<organism evidence="2">
    <name type="scientific">bioreactor metagenome</name>
    <dbReference type="NCBI Taxonomy" id="1076179"/>
    <lineage>
        <taxon>unclassified sequences</taxon>
        <taxon>metagenomes</taxon>
        <taxon>ecological metagenomes</taxon>
    </lineage>
</organism>
<evidence type="ECO:0008006" key="3">
    <source>
        <dbReference type="Google" id="ProtNLM"/>
    </source>
</evidence>
<proteinExistence type="predicted"/>
<accession>A0A645HEB3</accession>
<keyword evidence="1" id="KW-0472">Membrane</keyword>
<feature type="transmembrane region" description="Helical" evidence="1">
    <location>
        <begin position="24"/>
        <end position="47"/>
    </location>
</feature>